<dbReference type="Pfam" id="PF00892">
    <property type="entry name" value="EamA"/>
    <property type="match status" value="2"/>
</dbReference>
<keyword evidence="5 7" id="KW-1133">Transmembrane helix</keyword>
<organism evidence="9 10">
    <name type="scientific">Peribacillus saganii</name>
    <dbReference type="NCBI Taxonomy" id="2303992"/>
    <lineage>
        <taxon>Bacteria</taxon>
        <taxon>Bacillati</taxon>
        <taxon>Bacillota</taxon>
        <taxon>Bacilli</taxon>
        <taxon>Bacillales</taxon>
        <taxon>Bacillaceae</taxon>
        <taxon>Peribacillus</taxon>
    </lineage>
</organism>
<comment type="subcellular location">
    <subcellularLocation>
        <location evidence="1">Cell membrane</location>
        <topology evidence="1">Multi-pass membrane protein</topology>
    </subcellularLocation>
</comment>
<keyword evidence="6 7" id="KW-0472">Membrane</keyword>
<evidence type="ECO:0000256" key="2">
    <source>
        <dbReference type="ARBA" id="ARBA00007362"/>
    </source>
</evidence>
<keyword evidence="4 7" id="KW-0812">Transmembrane</keyword>
<sequence>MNKTMAADLTLLFVVFIWGVTFVMVQNAISFLEPFSFNFVRFFAAFLLLCLWYLAVLRRGQNERAGRTLAFSRDLIFSGMKLGGWLFLGYAFQTFGLLTTSPSKTGFITGLSVVLVPLFSLLLLKQKPSRNAMIGVALATSGLYFMTMVGSSAINFGDFLVFLCALSFAMHIVTTAKYAAKFSAICLTMVQIFTVALLSFVFTLFFEDISVIFDITVMLQPDVWGALVVTTVLATAFAFLAQTYFQTYTTPTRVALIFSMEPVFAAATSFIWINERLGPMAIAGCLLIFFGMIFSELPQTKSEREMESISKIS</sequence>
<dbReference type="PANTHER" id="PTHR42920">
    <property type="entry name" value="OS03G0707200 PROTEIN-RELATED"/>
    <property type="match status" value="1"/>
</dbReference>
<proteinExistence type="inferred from homology"/>
<dbReference type="OrthoDB" id="9804865at2"/>
<feature type="transmembrane region" description="Helical" evidence="7">
    <location>
        <begin position="279"/>
        <end position="297"/>
    </location>
</feature>
<feature type="transmembrane region" description="Helical" evidence="7">
    <location>
        <begin position="131"/>
        <end position="147"/>
    </location>
</feature>
<feature type="transmembrane region" description="Helical" evidence="7">
    <location>
        <begin position="185"/>
        <end position="206"/>
    </location>
</feature>
<comment type="similarity">
    <text evidence="2">Belongs to the EamA transporter family.</text>
</comment>
<keyword evidence="3" id="KW-1003">Cell membrane</keyword>
<evidence type="ECO:0000313" key="9">
    <source>
        <dbReference type="EMBL" id="RFU64077.1"/>
    </source>
</evidence>
<feature type="transmembrane region" description="Helical" evidence="7">
    <location>
        <begin position="226"/>
        <end position="245"/>
    </location>
</feature>
<evidence type="ECO:0000256" key="5">
    <source>
        <dbReference type="ARBA" id="ARBA00022989"/>
    </source>
</evidence>
<dbReference type="EMBL" id="QVTE01000062">
    <property type="protein sequence ID" value="RFU64077.1"/>
    <property type="molecule type" value="Genomic_DNA"/>
</dbReference>
<reference evidence="9 10" key="1">
    <citation type="submission" date="2018-08" db="EMBL/GenBank/DDBJ databases">
        <title>Bacillus chawlae sp. nov., Bacillus glennii sp. nov., and Bacillus saganii sp. nov. Isolated from the Vehicle Assembly Building at Kennedy Space Center where the Viking Spacecraft were Assembled.</title>
        <authorList>
            <person name="Seuylemezian A."/>
            <person name="Vaishampayan P."/>
        </authorList>
    </citation>
    <scope>NUCLEOTIDE SEQUENCE [LARGE SCALE GENOMIC DNA]</scope>
    <source>
        <strain evidence="9 10">V47-23a</strain>
    </source>
</reference>
<dbReference type="InterPro" id="IPR051258">
    <property type="entry name" value="Diverse_Substrate_Transporter"/>
</dbReference>
<evidence type="ECO:0000259" key="8">
    <source>
        <dbReference type="Pfam" id="PF00892"/>
    </source>
</evidence>
<feature type="transmembrane region" description="Helical" evidence="7">
    <location>
        <begin position="9"/>
        <end position="29"/>
    </location>
</feature>
<evidence type="ECO:0000256" key="7">
    <source>
        <dbReference type="SAM" id="Phobius"/>
    </source>
</evidence>
<name>A0A372LDH1_9BACI</name>
<evidence type="ECO:0000256" key="1">
    <source>
        <dbReference type="ARBA" id="ARBA00004651"/>
    </source>
</evidence>
<feature type="transmembrane region" description="Helical" evidence="7">
    <location>
        <begin position="35"/>
        <end position="54"/>
    </location>
</feature>
<feature type="transmembrane region" description="Helical" evidence="7">
    <location>
        <begin position="254"/>
        <end position="273"/>
    </location>
</feature>
<protein>
    <submittedName>
        <fullName evidence="9">DMT family transporter</fullName>
    </submittedName>
</protein>
<dbReference type="SUPFAM" id="SSF103481">
    <property type="entry name" value="Multidrug resistance efflux transporter EmrE"/>
    <property type="match status" value="2"/>
</dbReference>
<dbReference type="InterPro" id="IPR000620">
    <property type="entry name" value="EamA_dom"/>
</dbReference>
<evidence type="ECO:0000256" key="4">
    <source>
        <dbReference type="ARBA" id="ARBA00022692"/>
    </source>
</evidence>
<comment type="caution">
    <text evidence="9">The sequence shown here is derived from an EMBL/GenBank/DDBJ whole genome shotgun (WGS) entry which is preliminary data.</text>
</comment>
<evidence type="ECO:0000313" key="10">
    <source>
        <dbReference type="Proteomes" id="UP000264541"/>
    </source>
</evidence>
<dbReference type="Proteomes" id="UP000264541">
    <property type="component" value="Unassembled WGS sequence"/>
</dbReference>
<feature type="domain" description="EamA" evidence="8">
    <location>
        <begin position="7"/>
        <end position="147"/>
    </location>
</feature>
<evidence type="ECO:0000256" key="3">
    <source>
        <dbReference type="ARBA" id="ARBA00022475"/>
    </source>
</evidence>
<dbReference type="RefSeq" id="WP_117328353.1">
    <property type="nucleotide sequence ID" value="NZ_QVTE01000062.1"/>
</dbReference>
<feature type="transmembrane region" description="Helical" evidence="7">
    <location>
        <begin position="75"/>
        <end position="93"/>
    </location>
</feature>
<accession>A0A372LDH1</accession>
<gene>
    <name evidence="9" type="ORF">D0469_19245</name>
</gene>
<dbReference type="AlphaFoldDB" id="A0A372LDH1"/>
<dbReference type="PANTHER" id="PTHR42920:SF5">
    <property type="entry name" value="EAMA DOMAIN-CONTAINING PROTEIN"/>
    <property type="match status" value="1"/>
</dbReference>
<keyword evidence="10" id="KW-1185">Reference proteome</keyword>
<dbReference type="InterPro" id="IPR037185">
    <property type="entry name" value="EmrE-like"/>
</dbReference>
<dbReference type="GO" id="GO:0005886">
    <property type="term" value="C:plasma membrane"/>
    <property type="evidence" value="ECO:0007669"/>
    <property type="project" value="UniProtKB-SubCell"/>
</dbReference>
<feature type="transmembrane region" description="Helical" evidence="7">
    <location>
        <begin position="153"/>
        <end position="173"/>
    </location>
</feature>
<feature type="domain" description="EamA" evidence="8">
    <location>
        <begin position="156"/>
        <end position="294"/>
    </location>
</feature>
<feature type="transmembrane region" description="Helical" evidence="7">
    <location>
        <begin position="105"/>
        <end position="124"/>
    </location>
</feature>
<evidence type="ECO:0000256" key="6">
    <source>
        <dbReference type="ARBA" id="ARBA00023136"/>
    </source>
</evidence>